<sequence>MVKIFRHSMGITNCKGYICEDRCCNRMSWEKELLSMCLEVVCPGVGNWRGAVDGIGFEHSWICWSNDEKLEEESLFRTGTSCSGIPHYMELLIRLASFFQQKEPTDVEKEKRKDPPFFTSGSTSLNANGKDAAIQWDITNCKGGYIVSEDLCCNRMSLEKRVSSMLRNCLPSSGNWRGAVDGIGFEHCWICQRNEEHSSPRARCCALLTLSTHVCHAVKEGSVTKDHVPRETWALIERQSSD</sequence>
<evidence type="ECO:0000313" key="3">
    <source>
        <dbReference type="Proteomes" id="UP001054945"/>
    </source>
</evidence>
<keyword evidence="3" id="KW-1185">Reference proteome</keyword>
<accession>A0AAV4VRI1</accession>
<name>A0AAV4VRI1_CAEEX</name>
<proteinExistence type="predicted"/>
<feature type="region of interest" description="Disordered" evidence="1">
    <location>
        <begin position="105"/>
        <end position="124"/>
    </location>
</feature>
<feature type="compositionally biased region" description="Basic and acidic residues" evidence="1">
    <location>
        <begin position="105"/>
        <end position="115"/>
    </location>
</feature>
<evidence type="ECO:0000256" key="1">
    <source>
        <dbReference type="SAM" id="MobiDB-lite"/>
    </source>
</evidence>
<organism evidence="2 3">
    <name type="scientific">Caerostris extrusa</name>
    <name type="common">Bark spider</name>
    <name type="synonym">Caerostris bankana</name>
    <dbReference type="NCBI Taxonomy" id="172846"/>
    <lineage>
        <taxon>Eukaryota</taxon>
        <taxon>Metazoa</taxon>
        <taxon>Ecdysozoa</taxon>
        <taxon>Arthropoda</taxon>
        <taxon>Chelicerata</taxon>
        <taxon>Arachnida</taxon>
        <taxon>Araneae</taxon>
        <taxon>Araneomorphae</taxon>
        <taxon>Entelegynae</taxon>
        <taxon>Araneoidea</taxon>
        <taxon>Araneidae</taxon>
        <taxon>Caerostris</taxon>
    </lineage>
</organism>
<comment type="caution">
    <text evidence="2">The sequence shown here is derived from an EMBL/GenBank/DDBJ whole genome shotgun (WGS) entry which is preliminary data.</text>
</comment>
<evidence type="ECO:0000313" key="2">
    <source>
        <dbReference type="EMBL" id="GIY72199.1"/>
    </source>
</evidence>
<gene>
    <name evidence="2" type="ORF">CEXT_641611</name>
</gene>
<dbReference type="Proteomes" id="UP001054945">
    <property type="component" value="Unassembled WGS sequence"/>
</dbReference>
<dbReference type="AlphaFoldDB" id="A0AAV4VRI1"/>
<dbReference type="EMBL" id="BPLR01014912">
    <property type="protein sequence ID" value="GIY72199.1"/>
    <property type="molecule type" value="Genomic_DNA"/>
</dbReference>
<reference evidence="2 3" key="1">
    <citation type="submission" date="2021-06" db="EMBL/GenBank/DDBJ databases">
        <title>Caerostris extrusa draft genome.</title>
        <authorList>
            <person name="Kono N."/>
            <person name="Arakawa K."/>
        </authorList>
    </citation>
    <scope>NUCLEOTIDE SEQUENCE [LARGE SCALE GENOMIC DNA]</scope>
</reference>
<protein>
    <submittedName>
        <fullName evidence="2">Uncharacterized protein</fullName>
    </submittedName>
</protein>